<reference evidence="3 4" key="1">
    <citation type="submission" date="2013-03" db="EMBL/GenBank/DDBJ databases">
        <authorList>
            <person name="Fiebig A."/>
            <person name="Goeker M."/>
            <person name="Klenk H.-P.P."/>
        </authorList>
    </citation>
    <scope>NUCLEOTIDE SEQUENCE [LARGE SCALE GENOMIC DNA]</scope>
    <source>
        <strain evidence="4">DSM 19469</strain>
    </source>
</reference>
<comment type="function">
    <text evidence="2">Involved in fatty acylation of protoxin at internal lysine residues, thereby converting it to the active toxin.</text>
</comment>
<dbReference type="GO" id="GO:0031640">
    <property type="term" value="P:killing of cells of another organism"/>
    <property type="evidence" value="ECO:0007669"/>
    <property type="project" value="UniProtKB-KW"/>
</dbReference>
<dbReference type="PATRIC" id="fig|1294273.3.peg.1133"/>
<organism evidence="3 4">
    <name type="scientific">Roseicyclus elongatus DSM 19469</name>
    <dbReference type="NCBI Taxonomy" id="1294273"/>
    <lineage>
        <taxon>Bacteria</taxon>
        <taxon>Pseudomonadati</taxon>
        <taxon>Pseudomonadota</taxon>
        <taxon>Alphaproteobacteria</taxon>
        <taxon>Rhodobacterales</taxon>
        <taxon>Roseobacteraceae</taxon>
        <taxon>Roseicyclus</taxon>
    </lineage>
</organism>
<dbReference type="GO" id="GO:0016746">
    <property type="term" value="F:acyltransferase activity"/>
    <property type="evidence" value="ECO:0007669"/>
    <property type="project" value="UniProtKB-UniRule"/>
</dbReference>
<evidence type="ECO:0000256" key="1">
    <source>
        <dbReference type="ARBA" id="ARBA00005686"/>
    </source>
</evidence>
<proteinExistence type="inferred from homology"/>
<protein>
    <recommendedName>
        <fullName evidence="2">RTX toxin-activating lysine-acyltransferase</fullName>
        <ecNumber evidence="2">2.3.1.-</ecNumber>
    </recommendedName>
</protein>
<dbReference type="eggNOG" id="COG2994">
    <property type="taxonomic scope" value="Bacteria"/>
</dbReference>
<dbReference type="Pfam" id="PF02794">
    <property type="entry name" value="HlyC"/>
    <property type="match status" value="1"/>
</dbReference>
<dbReference type="EC" id="2.3.1.-" evidence="2"/>
<dbReference type="InterPro" id="IPR003996">
    <property type="entry name" value="RTX_toxin-activating_protC_bac"/>
</dbReference>
<sequence length="141" mass="16048">MRALADSTGRRLPPLETPSADALRVNGDLSFLAFRSPRHQQMQLAVLRRYIEPPVMLGQFRIFRIDEVPRAAVTGGFLSETAERKLIAGDALDPEDWRAGDRMWIIDLMAPYKGLTRGIVRWLMVPGNLTRDSFRFRHVDG</sequence>
<comment type="subcellular location">
    <subcellularLocation>
        <location evidence="2">Cytoplasm</location>
    </subcellularLocation>
</comment>
<dbReference type="Proteomes" id="UP000019593">
    <property type="component" value="Chromosome"/>
</dbReference>
<keyword evidence="2" id="KW-0204">Cytolysis</keyword>
<dbReference type="KEGG" id="red:roselon_01155"/>
<accession>W8S434</accession>
<comment type="similarity">
    <text evidence="1 2">Belongs to the RTX toxin acyltransferase family.</text>
</comment>
<dbReference type="GO" id="GO:0005737">
    <property type="term" value="C:cytoplasm"/>
    <property type="evidence" value="ECO:0007669"/>
    <property type="project" value="UniProtKB-SubCell"/>
</dbReference>
<keyword evidence="4" id="KW-1185">Reference proteome</keyword>
<evidence type="ECO:0000313" key="4">
    <source>
        <dbReference type="Proteomes" id="UP000019593"/>
    </source>
</evidence>
<evidence type="ECO:0000313" key="3">
    <source>
        <dbReference type="EMBL" id="AHM03546.1"/>
    </source>
</evidence>
<keyword evidence="2 3" id="KW-0012">Acyltransferase</keyword>
<evidence type="ECO:0000256" key="2">
    <source>
        <dbReference type="RuleBase" id="RU368102"/>
    </source>
</evidence>
<keyword evidence="2" id="KW-0963">Cytoplasm</keyword>
<dbReference type="RefSeq" id="WP_025311409.1">
    <property type="nucleotide sequence ID" value="NZ_CP004372.1"/>
</dbReference>
<dbReference type="HOGENOM" id="CLU_1823874_0_0_5"/>
<name>W8S434_9RHOB</name>
<gene>
    <name evidence="3" type="ORF">roselon_01155</name>
</gene>
<keyword evidence="2 3" id="KW-0808">Transferase</keyword>
<dbReference type="AlphaFoldDB" id="W8S434"/>
<dbReference type="EMBL" id="CP004372">
    <property type="protein sequence ID" value="AHM03546.1"/>
    <property type="molecule type" value="Genomic_DNA"/>
</dbReference>
<dbReference type="GO" id="GO:0009404">
    <property type="term" value="P:toxin metabolic process"/>
    <property type="evidence" value="ECO:0007669"/>
    <property type="project" value="UniProtKB-UniRule"/>
</dbReference>